<dbReference type="PANTHER" id="PTHR12461:SF105">
    <property type="entry name" value="HYPOXIA-INDUCIBLE FACTOR 1-ALPHA INHIBITOR"/>
    <property type="match status" value="1"/>
</dbReference>
<dbReference type="EMBL" id="FMTS01000001">
    <property type="protein sequence ID" value="SCW41128.1"/>
    <property type="molecule type" value="Genomic_DNA"/>
</dbReference>
<gene>
    <name evidence="2" type="ORF">SAMN02927928_1026</name>
</gene>
<name>A0A1G4Q9W9_9CAUL</name>
<dbReference type="InterPro" id="IPR003347">
    <property type="entry name" value="JmjC_dom"/>
</dbReference>
<dbReference type="PROSITE" id="PS51184">
    <property type="entry name" value="JMJC"/>
    <property type="match status" value="1"/>
</dbReference>
<dbReference type="PANTHER" id="PTHR12461">
    <property type="entry name" value="HYPOXIA-INDUCIBLE FACTOR 1 ALPHA INHIBITOR-RELATED"/>
    <property type="match status" value="1"/>
</dbReference>
<dbReference type="InterPro" id="IPR041667">
    <property type="entry name" value="Cupin_8"/>
</dbReference>
<dbReference type="OrthoDB" id="479699at2"/>
<feature type="domain" description="JmjC" evidence="1">
    <location>
        <begin position="114"/>
        <end position="273"/>
    </location>
</feature>
<dbReference type="STRING" id="260084.SAMN02927928_1026"/>
<dbReference type="RefSeq" id="WP_090644430.1">
    <property type="nucleotide sequence ID" value="NZ_CBCRYE010000001.1"/>
</dbReference>
<dbReference type="SUPFAM" id="SSF51197">
    <property type="entry name" value="Clavaminate synthase-like"/>
    <property type="match status" value="1"/>
</dbReference>
<dbReference type="Pfam" id="PF13621">
    <property type="entry name" value="Cupin_8"/>
    <property type="match status" value="1"/>
</dbReference>
<sequence>MHNFKPAIVAHNVDRAIFENEIKPLDAPVVLKGLVADWECVRLAKESPEVLGRYLKQNDAGEPVNIALLQKEFSGRYFYNEDLSGFNFTQHRQNLSRMVDWCLAGKAGDVRDSVYIQAHNVDSVFPDMAKNLDMPLLDHKVRPKVWLANTLRTQTHFDTFSNIACHVSGEKTFTLFAPDQIGNLYPGPIEATPAGVPISMVELDDPDFERFPRFRLALEAAVQAKLEPGDALYIPAMWWHHVQTTGPLNMLVNYWWNEGRVDVAPPFTALFMAALSYNHLPPPEKRAWQALVNHYVFETHGDPMAHLPRSAHGVFSHNMSADQMRAYQVAFKRAVAS</sequence>
<protein>
    <submittedName>
        <fullName evidence="2">Cupin-like domain-containing protein</fullName>
    </submittedName>
</protein>
<reference evidence="3" key="1">
    <citation type="submission" date="2016-10" db="EMBL/GenBank/DDBJ databases">
        <authorList>
            <person name="Varghese N."/>
            <person name="Submissions S."/>
        </authorList>
    </citation>
    <scope>NUCLEOTIDE SEQUENCE [LARGE SCALE GENOMIC DNA]</scope>
    <source>
        <strain evidence="3">CGMCC 1.3431</strain>
    </source>
</reference>
<keyword evidence="3" id="KW-1185">Reference proteome</keyword>
<evidence type="ECO:0000313" key="2">
    <source>
        <dbReference type="EMBL" id="SCW41128.1"/>
    </source>
</evidence>
<organism evidence="2 3">
    <name type="scientific">Asticcacaulis taihuensis</name>
    <dbReference type="NCBI Taxonomy" id="260084"/>
    <lineage>
        <taxon>Bacteria</taxon>
        <taxon>Pseudomonadati</taxon>
        <taxon>Pseudomonadota</taxon>
        <taxon>Alphaproteobacteria</taxon>
        <taxon>Caulobacterales</taxon>
        <taxon>Caulobacteraceae</taxon>
        <taxon>Asticcacaulis</taxon>
    </lineage>
</organism>
<accession>A0A1G4Q9W9</accession>
<dbReference type="AlphaFoldDB" id="A0A1G4Q9W9"/>
<evidence type="ECO:0000313" key="3">
    <source>
        <dbReference type="Proteomes" id="UP000199150"/>
    </source>
</evidence>
<dbReference type="SMART" id="SM00558">
    <property type="entry name" value="JmjC"/>
    <property type="match status" value="1"/>
</dbReference>
<dbReference type="Gene3D" id="2.60.120.650">
    <property type="entry name" value="Cupin"/>
    <property type="match status" value="1"/>
</dbReference>
<evidence type="ECO:0000259" key="1">
    <source>
        <dbReference type="PROSITE" id="PS51184"/>
    </source>
</evidence>
<proteinExistence type="predicted"/>
<dbReference type="Proteomes" id="UP000199150">
    <property type="component" value="Unassembled WGS sequence"/>
</dbReference>